<dbReference type="SUPFAM" id="SSF53448">
    <property type="entry name" value="Nucleotide-diphospho-sugar transferases"/>
    <property type="match status" value="1"/>
</dbReference>
<organism evidence="3 4">
    <name type="scientific">Candidatus Magasanikbacteria bacterium RIFCSPHIGHO2_02_FULL_51_14</name>
    <dbReference type="NCBI Taxonomy" id="1798683"/>
    <lineage>
        <taxon>Bacteria</taxon>
        <taxon>Candidatus Magasanikiibacteriota</taxon>
    </lineage>
</organism>
<dbReference type="PANTHER" id="PTHR43179:SF7">
    <property type="entry name" value="RHAMNOSYLTRANSFERASE WBBL"/>
    <property type="match status" value="1"/>
</dbReference>
<evidence type="ECO:0000259" key="1">
    <source>
        <dbReference type="Pfam" id="PF00535"/>
    </source>
</evidence>
<reference evidence="3 4" key="1">
    <citation type="journal article" date="2016" name="Nat. Commun.">
        <title>Thousands of microbial genomes shed light on interconnected biogeochemical processes in an aquifer system.</title>
        <authorList>
            <person name="Anantharaman K."/>
            <person name="Brown C.T."/>
            <person name="Hug L.A."/>
            <person name="Sharon I."/>
            <person name="Castelle C.J."/>
            <person name="Probst A.J."/>
            <person name="Thomas B.C."/>
            <person name="Singh A."/>
            <person name="Wilkins M.J."/>
            <person name="Karaoz U."/>
            <person name="Brodie E.L."/>
            <person name="Williams K.H."/>
            <person name="Hubbard S.S."/>
            <person name="Banfield J.F."/>
        </authorList>
    </citation>
    <scope>NUCLEOTIDE SEQUENCE [LARGE SCALE GENOMIC DNA]</scope>
</reference>
<dbReference type="InterPro" id="IPR001173">
    <property type="entry name" value="Glyco_trans_2-like"/>
</dbReference>
<evidence type="ECO:0000259" key="2">
    <source>
        <dbReference type="Pfam" id="PF13632"/>
    </source>
</evidence>
<dbReference type="AlphaFoldDB" id="A0A1F6MQB5"/>
<dbReference type="Proteomes" id="UP000177457">
    <property type="component" value="Unassembled WGS sequence"/>
</dbReference>
<dbReference type="Pfam" id="PF00535">
    <property type="entry name" value="Glycos_transf_2"/>
    <property type="match status" value="1"/>
</dbReference>
<gene>
    <name evidence="3" type="ORF">A3C90_01310</name>
</gene>
<dbReference type="Gene3D" id="3.90.550.10">
    <property type="entry name" value="Spore Coat Polysaccharide Biosynthesis Protein SpsA, Chain A"/>
    <property type="match status" value="1"/>
</dbReference>
<dbReference type="EMBL" id="MFQE01000011">
    <property type="protein sequence ID" value="OGH73864.1"/>
    <property type="molecule type" value="Genomic_DNA"/>
</dbReference>
<dbReference type="STRING" id="1798683.A3C90_01310"/>
<feature type="domain" description="Glycosyltransferase 2-like" evidence="2">
    <location>
        <begin position="162"/>
        <end position="316"/>
    </location>
</feature>
<comment type="caution">
    <text evidence="3">The sequence shown here is derived from an EMBL/GenBank/DDBJ whole genome shotgun (WGS) entry which is preliminary data.</text>
</comment>
<feature type="domain" description="Glycosyltransferase 2-like" evidence="1">
    <location>
        <begin position="5"/>
        <end position="124"/>
    </location>
</feature>
<dbReference type="PANTHER" id="PTHR43179">
    <property type="entry name" value="RHAMNOSYLTRANSFERASE WBBL"/>
    <property type="match status" value="1"/>
</dbReference>
<accession>A0A1F6MQB5</accession>
<protein>
    <recommendedName>
        <fullName evidence="1 2">Glycosyltransferase 2-like domain-containing protein</fullName>
    </recommendedName>
</protein>
<proteinExistence type="predicted"/>
<dbReference type="Pfam" id="PF13632">
    <property type="entry name" value="Glyco_trans_2_3"/>
    <property type="match status" value="1"/>
</dbReference>
<evidence type="ECO:0000313" key="4">
    <source>
        <dbReference type="Proteomes" id="UP000177457"/>
    </source>
</evidence>
<dbReference type="InterPro" id="IPR029044">
    <property type="entry name" value="Nucleotide-diphossugar_trans"/>
</dbReference>
<sequence length="358" mass="42325">MKLHVHLVTWNGAKYIPYLFESLRRQTFRDWELFVLDNASSDGTVEKIKLETRNSKLETGDSLVFVTLIESRSNTGFAGGHNLLFQETRNKKQETNEYILLLNQDMYLYKTCFERLVEFMDKYAEVGSATPLLLKWEFGKIVTGFDASFTDVIDSLGLRVDRNRRVREMFSGYRVDDLLKCLKGNLGEIFGVSGALPIYRRKALEDAAFSDGTIFDESYHAYKEDVDLAFRLQSAGWKSRAALSAIALHDRSAAGPEDPTDQSAAKNKKQQSKWVRYHSYKNHLMTLYKNEYWQNVLLDFPWIFWYEWKKFVWFFLFDRKVLGGLKEIWKMRGAVRNKKQETRNKRKVRWREMRKWWK</sequence>
<name>A0A1F6MQB5_9BACT</name>
<evidence type="ECO:0000313" key="3">
    <source>
        <dbReference type="EMBL" id="OGH73864.1"/>
    </source>
</evidence>